<gene>
    <name evidence="1" type="ORF">HMPREF9715_02247</name>
</gene>
<evidence type="ECO:0000313" key="2">
    <source>
        <dbReference type="Proteomes" id="UP000004834"/>
    </source>
</evidence>
<dbReference type="Proteomes" id="UP000004834">
    <property type="component" value="Unassembled WGS sequence"/>
</dbReference>
<protein>
    <recommendedName>
        <fullName evidence="3">Mobilization protein</fullName>
    </recommendedName>
</protein>
<evidence type="ECO:0008006" key="3">
    <source>
        <dbReference type="Google" id="ProtNLM"/>
    </source>
</evidence>
<dbReference type="AlphaFoldDB" id="A0AAV3F1N4"/>
<dbReference type="InterPro" id="IPR045788">
    <property type="entry name" value="MobC_2"/>
</dbReference>
<dbReference type="Pfam" id="PF19514">
    <property type="entry name" value="MobC_2"/>
    <property type="match status" value="1"/>
</dbReference>
<dbReference type="EMBL" id="AGEE01000028">
    <property type="protein sequence ID" value="EHO09882.1"/>
    <property type="molecule type" value="Genomic_DNA"/>
</dbReference>
<name>A0AAV3F1N4_9FLAO</name>
<sequence>MENSVNKKTKQTKKLPPKRYRYTFKLTEKEQLDFNKILIKYQIKNISRFAVSCVLNQKIKVVVIDQVALEFHASLTGLINHFKALGVSYNILVNRSDLSLDPDSQQILKDIEKTTLELSKLCRVIIDLILDFEKMIICKNSDL</sequence>
<reference evidence="1 2" key="1">
    <citation type="submission" date="2011-11" db="EMBL/GenBank/DDBJ databases">
        <title>The Genome Sequence of Myroides odoratimimus CIP 101113.</title>
        <authorList>
            <person name="Earl A."/>
            <person name="Ward D."/>
            <person name="Feldgarden M."/>
            <person name="Gevers D."/>
            <person name="Huys G."/>
            <person name="Young S.K."/>
            <person name="Zeng Q."/>
            <person name="Gargeya S."/>
            <person name="Fitzgerald M."/>
            <person name="Haas B."/>
            <person name="Abouelleil A."/>
            <person name="Alvarado L."/>
            <person name="Arachchi H.M."/>
            <person name="Berlin A."/>
            <person name="Brown A."/>
            <person name="Chapman S.B."/>
            <person name="Chen Z."/>
            <person name="Dunbar C."/>
            <person name="Freedman E."/>
            <person name="Gearin G."/>
            <person name="Goldberg J."/>
            <person name="Griggs A."/>
            <person name="Gujja S."/>
            <person name="Heiman D."/>
            <person name="Howarth C."/>
            <person name="Larson L."/>
            <person name="Lui A."/>
            <person name="MacDonald P.J.P."/>
            <person name="Montmayeur A."/>
            <person name="Murphy C."/>
            <person name="Neiman D."/>
            <person name="Pearson M."/>
            <person name="Priest M."/>
            <person name="Roberts A."/>
            <person name="Saif S."/>
            <person name="Shea T."/>
            <person name="Shenoy N."/>
            <person name="Sisk P."/>
            <person name="Stolte C."/>
            <person name="Sykes S."/>
            <person name="Wortman J."/>
            <person name="Nusbaum C."/>
            <person name="Birren B."/>
        </authorList>
    </citation>
    <scope>NUCLEOTIDE SEQUENCE [LARGE SCALE GENOMIC DNA]</scope>
    <source>
        <strain evidence="1 2">CIP 101113</strain>
    </source>
</reference>
<proteinExistence type="predicted"/>
<accession>A0AAV3F1N4</accession>
<organism evidence="1 2">
    <name type="scientific">Myroides odoratimimus CIP 101113</name>
    <dbReference type="NCBI Taxonomy" id="883154"/>
    <lineage>
        <taxon>Bacteria</taxon>
        <taxon>Pseudomonadati</taxon>
        <taxon>Bacteroidota</taxon>
        <taxon>Flavobacteriia</taxon>
        <taxon>Flavobacteriales</taxon>
        <taxon>Flavobacteriaceae</taxon>
        <taxon>Myroides</taxon>
    </lineage>
</organism>
<comment type="caution">
    <text evidence="1">The sequence shown here is derived from an EMBL/GenBank/DDBJ whole genome shotgun (WGS) entry which is preliminary data.</text>
</comment>
<dbReference type="RefSeq" id="WP_006263856.1">
    <property type="nucleotide sequence ID" value="NZ_JH590838.1"/>
</dbReference>
<evidence type="ECO:0000313" key="1">
    <source>
        <dbReference type="EMBL" id="EHO09882.1"/>
    </source>
</evidence>